<accession>A0A557P165</accession>
<dbReference type="Proteomes" id="UP000319828">
    <property type="component" value="Unassembled WGS sequence"/>
</dbReference>
<dbReference type="OrthoDB" id="6264467at2"/>
<reference evidence="2 3" key="1">
    <citation type="submission" date="2019-07" db="EMBL/GenBank/DDBJ databases">
        <title>The draft genome sequence of Vibrio algivorus M1486.</title>
        <authorList>
            <person name="Meng X."/>
        </authorList>
    </citation>
    <scope>NUCLEOTIDE SEQUENCE [LARGE SCALE GENOMIC DNA]</scope>
    <source>
        <strain evidence="2 3">M1486</strain>
    </source>
</reference>
<dbReference type="AlphaFoldDB" id="A0A557P165"/>
<proteinExistence type="predicted"/>
<dbReference type="RefSeq" id="WP_144388747.1">
    <property type="nucleotide sequence ID" value="NZ_CANNCB010000030.1"/>
</dbReference>
<protein>
    <recommendedName>
        <fullName evidence="4">3-phosphoshikimate 1-carboxyvinyltransferase</fullName>
    </recommendedName>
</protein>
<name>A0A557P165_9VIBR</name>
<evidence type="ECO:0000313" key="2">
    <source>
        <dbReference type="EMBL" id="TVO34415.1"/>
    </source>
</evidence>
<gene>
    <name evidence="2" type="ORF">FOF44_13635</name>
</gene>
<evidence type="ECO:0000313" key="3">
    <source>
        <dbReference type="Proteomes" id="UP000319828"/>
    </source>
</evidence>
<evidence type="ECO:0000256" key="1">
    <source>
        <dbReference type="SAM" id="Phobius"/>
    </source>
</evidence>
<sequence length="136" mass="15886">MEQKYTEEQRQVISRVMRAIPQEVLDSFDSKQRDAIEMAVAVNNVRNDHYVDFRPVIGVGRWRYYAVFLLGKDRRKTSSRSSTLSMVLKSLFILASVFVLFSFAVLVMYLIKSALGIDIFQHFSFGVWDYFQGHFN</sequence>
<keyword evidence="1" id="KW-0472">Membrane</keyword>
<comment type="caution">
    <text evidence="2">The sequence shown here is derived from an EMBL/GenBank/DDBJ whole genome shotgun (WGS) entry which is preliminary data.</text>
</comment>
<dbReference type="EMBL" id="VMKJ01000031">
    <property type="protein sequence ID" value="TVO34415.1"/>
    <property type="molecule type" value="Genomic_DNA"/>
</dbReference>
<evidence type="ECO:0008006" key="4">
    <source>
        <dbReference type="Google" id="ProtNLM"/>
    </source>
</evidence>
<organism evidence="2 3">
    <name type="scientific">Vibrio algivorus</name>
    <dbReference type="NCBI Taxonomy" id="1667024"/>
    <lineage>
        <taxon>Bacteria</taxon>
        <taxon>Pseudomonadati</taxon>
        <taxon>Pseudomonadota</taxon>
        <taxon>Gammaproteobacteria</taxon>
        <taxon>Vibrionales</taxon>
        <taxon>Vibrionaceae</taxon>
        <taxon>Vibrio</taxon>
    </lineage>
</organism>
<keyword evidence="1" id="KW-0812">Transmembrane</keyword>
<feature type="transmembrane region" description="Helical" evidence="1">
    <location>
        <begin position="84"/>
        <end position="111"/>
    </location>
</feature>
<keyword evidence="1" id="KW-1133">Transmembrane helix</keyword>